<protein>
    <submittedName>
        <fullName evidence="2">Uncharacterized protein</fullName>
    </submittedName>
</protein>
<name>A0A2C9LVH3_BIOGL</name>
<reference evidence="2" key="1">
    <citation type="submission" date="2020-05" db="UniProtKB">
        <authorList>
            <consortium name="EnsemblMetazoa"/>
        </authorList>
    </citation>
    <scope>IDENTIFICATION</scope>
    <source>
        <strain evidence="2">BB02</strain>
    </source>
</reference>
<feature type="region of interest" description="Disordered" evidence="1">
    <location>
        <begin position="100"/>
        <end position="145"/>
    </location>
</feature>
<feature type="compositionally biased region" description="Basic residues" evidence="1">
    <location>
        <begin position="112"/>
        <end position="126"/>
    </location>
</feature>
<dbReference type="Proteomes" id="UP000076420">
    <property type="component" value="Unassembled WGS sequence"/>
</dbReference>
<dbReference type="VEuPathDB" id="VectorBase:BGLB035458"/>
<feature type="compositionally biased region" description="Polar residues" evidence="1">
    <location>
        <begin position="1"/>
        <end position="40"/>
    </location>
</feature>
<evidence type="ECO:0000313" key="3">
    <source>
        <dbReference type="Proteomes" id="UP000076420"/>
    </source>
</evidence>
<dbReference type="AlphaFoldDB" id="A0A2C9LVH3"/>
<dbReference type="EnsemblMetazoa" id="BGLB035458-RA">
    <property type="protein sequence ID" value="BGLB035458-PA"/>
    <property type="gene ID" value="BGLB035458"/>
</dbReference>
<accession>A0A2C9LVH3</accession>
<sequence>MCEMYTTSQDLTTQNEAKLSSSETKVQEPWTNWNTSTSKSGLKDTTKSKRNEFRYFQRLRRLRYSAEMMGPTLPPMRSQAISGKNYVRMYSEDYQRTQQAKIQFGEDDKPRLLKRKKRRSKQRSSKKSGSLLEHPKEKLTSKRCQAANSGTPEVFEIFCDDDEESKTTKEEATVRMLMKPVEIKGSNSLLSDSTDPRANEIEPCAHLREMGQVHQGLSKGSSSFWRLRCVIM</sequence>
<dbReference type="KEGG" id="bgt:106060381"/>
<organism evidence="2 3">
    <name type="scientific">Biomphalaria glabrata</name>
    <name type="common">Bloodfluke planorb</name>
    <name type="synonym">Freshwater snail</name>
    <dbReference type="NCBI Taxonomy" id="6526"/>
    <lineage>
        <taxon>Eukaryota</taxon>
        <taxon>Metazoa</taxon>
        <taxon>Spiralia</taxon>
        <taxon>Lophotrochozoa</taxon>
        <taxon>Mollusca</taxon>
        <taxon>Gastropoda</taxon>
        <taxon>Heterobranchia</taxon>
        <taxon>Euthyneura</taxon>
        <taxon>Panpulmonata</taxon>
        <taxon>Hygrophila</taxon>
        <taxon>Lymnaeoidea</taxon>
        <taxon>Planorbidae</taxon>
        <taxon>Biomphalaria</taxon>
    </lineage>
</organism>
<gene>
    <name evidence="2" type="primary">106060381</name>
</gene>
<evidence type="ECO:0000256" key="1">
    <source>
        <dbReference type="SAM" id="MobiDB-lite"/>
    </source>
</evidence>
<feature type="region of interest" description="Disordered" evidence="1">
    <location>
        <begin position="1"/>
        <end position="46"/>
    </location>
</feature>
<evidence type="ECO:0000313" key="2">
    <source>
        <dbReference type="EnsemblMetazoa" id="BGLB035458-PA"/>
    </source>
</evidence>
<proteinExistence type="predicted"/>